<evidence type="ECO:0000256" key="4">
    <source>
        <dbReference type="ARBA" id="ARBA00022989"/>
    </source>
</evidence>
<dbReference type="EMBL" id="MBFR01000707">
    <property type="protein sequence ID" value="PVU86211.1"/>
    <property type="molecule type" value="Genomic_DNA"/>
</dbReference>
<keyword evidence="9" id="KW-1185">Reference proteome</keyword>
<dbReference type="PANTHER" id="PTHR43791">
    <property type="entry name" value="PERMEASE-RELATED"/>
    <property type="match status" value="1"/>
</dbReference>
<feature type="transmembrane region" description="Helical" evidence="6">
    <location>
        <begin position="282"/>
        <end position="301"/>
    </location>
</feature>
<evidence type="ECO:0000313" key="8">
    <source>
        <dbReference type="EMBL" id="PVU86211.1"/>
    </source>
</evidence>
<dbReference type="Proteomes" id="UP000245383">
    <property type="component" value="Unassembled WGS sequence"/>
</dbReference>
<feature type="transmembrane region" description="Helical" evidence="6">
    <location>
        <begin position="208"/>
        <end position="228"/>
    </location>
</feature>
<dbReference type="SUPFAM" id="SSF103473">
    <property type="entry name" value="MFS general substrate transporter"/>
    <property type="match status" value="1"/>
</dbReference>
<evidence type="ECO:0000256" key="1">
    <source>
        <dbReference type="ARBA" id="ARBA00004141"/>
    </source>
</evidence>
<dbReference type="STRING" id="133385.A0A2T9Y1K0"/>
<evidence type="ECO:0000259" key="7">
    <source>
        <dbReference type="PROSITE" id="PS50850"/>
    </source>
</evidence>
<comment type="subcellular location">
    <subcellularLocation>
        <location evidence="1">Membrane</location>
        <topology evidence="1">Multi-pass membrane protein</topology>
    </subcellularLocation>
</comment>
<keyword evidence="5 6" id="KW-0472">Membrane</keyword>
<evidence type="ECO:0000256" key="2">
    <source>
        <dbReference type="ARBA" id="ARBA00022448"/>
    </source>
</evidence>
<organism evidence="8 9">
    <name type="scientific">Smittium simulii</name>
    <dbReference type="NCBI Taxonomy" id="133385"/>
    <lineage>
        <taxon>Eukaryota</taxon>
        <taxon>Fungi</taxon>
        <taxon>Fungi incertae sedis</taxon>
        <taxon>Zoopagomycota</taxon>
        <taxon>Kickxellomycotina</taxon>
        <taxon>Harpellomycetes</taxon>
        <taxon>Harpellales</taxon>
        <taxon>Legeriomycetaceae</taxon>
        <taxon>Smittium</taxon>
    </lineage>
</organism>
<keyword evidence="4 6" id="KW-1133">Transmembrane helix</keyword>
<protein>
    <recommendedName>
        <fullName evidence="7">Major facilitator superfamily (MFS) profile domain-containing protein</fullName>
    </recommendedName>
</protein>
<accession>A0A2T9Y1K0</accession>
<feature type="transmembrane region" description="Helical" evidence="6">
    <location>
        <begin position="432"/>
        <end position="452"/>
    </location>
</feature>
<dbReference type="AlphaFoldDB" id="A0A2T9Y1K0"/>
<dbReference type="Pfam" id="PF07690">
    <property type="entry name" value="MFS_1"/>
    <property type="match status" value="1"/>
</dbReference>
<feature type="transmembrane region" description="Helical" evidence="6">
    <location>
        <begin position="398"/>
        <end position="420"/>
    </location>
</feature>
<name>A0A2T9Y1K0_9FUNG</name>
<feature type="transmembrane region" description="Helical" evidence="6">
    <location>
        <begin position="44"/>
        <end position="61"/>
    </location>
</feature>
<evidence type="ECO:0000313" key="9">
    <source>
        <dbReference type="Proteomes" id="UP000245383"/>
    </source>
</evidence>
<dbReference type="InterPro" id="IPR036259">
    <property type="entry name" value="MFS_trans_sf"/>
</dbReference>
<reference evidence="8 9" key="1">
    <citation type="journal article" date="2018" name="MBio">
        <title>Comparative Genomics Reveals the Core Gene Toolbox for the Fungus-Insect Symbiosis.</title>
        <authorList>
            <person name="Wang Y."/>
            <person name="Stata M."/>
            <person name="Wang W."/>
            <person name="Stajich J.E."/>
            <person name="White M.M."/>
            <person name="Moncalvo J.M."/>
        </authorList>
    </citation>
    <scope>NUCLEOTIDE SEQUENCE [LARGE SCALE GENOMIC DNA]</scope>
    <source>
        <strain evidence="8 9">SWE-8-4</strain>
    </source>
</reference>
<feature type="transmembrane region" description="Helical" evidence="6">
    <location>
        <begin position="145"/>
        <end position="165"/>
    </location>
</feature>
<gene>
    <name evidence="8" type="ORF">BB561_006784</name>
</gene>
<evidence type="ECO:0000256" key="3">
    <source>
        <dbReference type="ARBA" id="ARBA00022692"/>
    </source>
</evidence>
<keyword evidence="3 6" id="KW-0812">Transmembrane</keyword>
<feature type="transmembrane region" description="Helical" evidence="6">
    <location>
        <begin position="115"/>
        <end position="133"/>
    </location>
</feature>
<feature type="transmembrane region" description="Helical" evidence="6">
    <location>
        <begin position="338"/>
        <end position="359"/>
    </location>
</feature>
<dbReference type="InterPro" id="IPR020846">
    <property type="entry name" value="MFS_dom"/>
</dbReference>
<dbReference type="InterPro" id="IPR011701">
    <property type="entry name" value="MFS"/>
</dbReference>
<proteinExistence type="predicted"/>
<dbReference type="OrthoDB" id="2962993at2759"/>
<feature type="transmembrane region" description="Helical" evidence="6">
    <location>
        <begin position="177"/>
        <end position="196"/>
    </location>
</feature>
<evidence type="ECO:0000256" key="6">
    <source>
        <dbReference type="SAM" id="Phobius"/>
    </source>
</evidence>
<dbReference type="FunFam" id="1.20.1250.20:FF:000018">
    <property type="entry name" value="MFS transporter permease"/>
    <property type="match status" value="1"/>
</dbReference>
<keyword evidence="2" id="KW-0813">Transport</keyword>
<dbReference type="PROSITE" id="PS50850">
    <property type="entry name" value="MFS"/>
    <property type="match status" value="1"/>
</dbReference>
<dbReference type="GO" id="GO:0022857">
    <property type="term" value="F:transmembrane transporter activity"/>
    <property type="evidence" value="ECO:0007669"/>
    <property type="project" value="InterPro"/>
</dbReference>
<comment type="caution">
    <text evidence="8">The sequence shown here is derived from an EMBL/GenBank/DDBJ whole genome shotgun (WGS) entry which is preliminary data.</text>
</comment>
<dbReference type="PANTHER" id="PTHR43791:SF36">
    <property type="entry name" value="TRANSPORTER, PUTATIVE (AFU_ORTHOLOGUE AFUA_6G08340)-RELATED"/>
    <property type="match status" value="1"/>
</dbReference>
<evidence type="ECO:0000256" key="5">
    <source>
        <dbReference type="ARBA" id="ARBA00023136"/>
    </source>
</evidence>
<feature type="domain" description="Major facilitator superfamily (MFS) profile" evidence="7">
    <location>
        <begin position="48"/>
        <end position="457"/>
    </location>
</feature>
<dbReference type="Gene3D" id="1.20.1250.20">
    <property type="entry name" value="MFS general substrate transporter like domains"/>
    <property type="match status" value="2"/>
</dbReference>
<sequence length="488" mass="54422">MSNHSDMSKDIRDYKAHKTENMVNVVQELTEEEKILTKSAIRKIDIRVLPIVMLMYIAALIDRSNIGAALANGLVKGLKLSQSEEANVTAMFYVTYILCETPSNILLKKFKPHTWFAFIGTAWSVTCILLAFCKNGTTFVIARAALGIFEAGLTPGIVSYLPYWYTRSEVAYRMTMFFSAIGIAGIIGNPIAAAFASMKLGNFMPFQLIFLFEGSVTLIICASAFFIIQDYPDQAKFFTPEEHEIVVRRLRADQGMASKAKANFKETIDVILDWRIWMYAQIYFGINNAYTVISIFAPTMIKNLDYSGTTATFMAAIPNATGFIGCVIVLSILNKVKYWKLIFIFGAITILGYAVAAYAKAKVVKLIFIAVAGFGSIPNIPVLISWMSVNQGGIYKGAIASAIVISYSSICGAISPKFFVTKYSPDFTVGNLFAIGMYVLSLVLSIFLSLYFSRINKHRDTNPVDVSHMLEEDQRKLNDRHPLFRYKL</sequence>
<feature type="transmembrane region" description="Helical" evidence="6">
    <location>
        <begin position="366"/>
        <end position="386"/>
    </location>
</feature>
<feature type="transmembrane region" description="Helical" evidence="6">
    <location>
        <begin position="313"/>
        <end position="332"/>
    </location>
</feature>
<dbReference type="GO" id="GO:0016020">
    <property type="term" value="C:membrane"/>
    <property type="evidence" value="ECO:0007669"/>
    <property type="project" value="UniProtKB-SubCell"/>
</dbReference>